<dbReference type="Pfam" id="PF00995">
    <property type="entry name" value="Sec1"/>
    <property type="match status" value="1"/>
</dbReference>
<dbReference type="Proteomes" id="UP001054902">
    <property type="component" value="Unassembled WGS sequence"/>
</dbReference>
<comment type="similarity">
    <text evidence="1">Belongs to the STXBP/unc-18/SEC1 family.</text>
</comment>
<dbReference type="Gene3D" id="3.40.50.2060">
    <property type="match status" value="1"/>
</dbReference>
<dbReference type="Gene3D" id="1.25.40.60">
    <property type="match status" value="1"/>
</dbReference>
<dbReference type="InterPro" id="IPR043154">
    <property type="entry name" value="Sec-1-like_dom1"/>
</dbReference>
<dbReference type="SUPFAM" id="SSF56815">
    <property type="entry name" value="Sec1/munc18-like (SM) proteins"/>
    <property type="match status" value="1"/>
</dbReference>
<evidence type="ECO:0008006" key="5">
    <source>
        <dbReference type="Google" id="ProtNLM"/>
    </source>
</evidence>
<organism evidence="3 4">
    <name type="scientific">Chaetoceros tenuissimus</name>
    <dbReference type="NCBI Taxonomy" id="426638"/>
    <lineage>
        <taxon>Eukaryota</taxon>
        <taxon>Sar</taxon>
        <taxon>Stramenopiles</taxon>
        <taxon>Ochrophyta</taxon>
        <taxon>Bacillariophyta</taxon>
        <taxon>Coscinodiscophyceae</taxon>
        <taxon>Chaetocerotophycidae</taxon>
        <taxon>Chaetocerotales</taxon>
        <taxon>Chaetocerotaceae</taxon>
        <taxon>Chaetoceros</taxon>
    </lineage>
</organism>
<dbReference type="Gene3D" id="3.40.50.1910">
    <property type="match status" value="1"/>
</dbReference>
<dbReference type="PIRSF" id="PIRSF005715">
    <property type="entry name" value="VPS45_Sec1"/>
    <property type="match status" value="1"/>
</dbReference>
<evidence type="ECO:0000313" key="4">
    <source>
        <dbReference type="Proteomes" id="UP001054902"/>
    </source>
</evidence>
<protein>
    <recommendedName>
        <fullName evidence="5">Sec1 family domain-containing protein 1</fullName>
    </recommendedName>
</protein>
<feature type="region of interest" description="Disordered" evidence="2">
    <location>
        <begin position="453"/>
        <end position="480"/>
    </location>
</feature>
<gene>
    <name evidence="3" type="ORF">CTEN210_13954</name>
</gene>
<dbReference type="AlphaFoldDB" id="A0AAD3D485"/>
<proteinExistence type="inferred from homology"/>
<name>A0AAD3D485_9STRA</name>
<evidence type="ECO:0000313" key="3">
    <source>
        <dbReference type="EMBL" id="GFH57478.1"/>
    </source>
</evidence>
<dbReference type="InterPro" id="IPR036045">
    <property type="entry name" value="Sec1-like_sf"/>
</dbReference>
<accession>A0AAD3D485</accession>
<dbReference type="PANTHER" id="PTHR11679">
    <property type="entry name" value="VESICLE PROTEIN SORTING-ASSOCIATED"/>
    <property type="match status" value="1"/>
</dbReference>
<evidence type="ECO:0000256" key="2">
    <source>
        <dbReference type="SAM" id="MobiDB-lite"/>
    </source>
</evidence>
<dbReference type="InterPro" id="IPR043127">
    <property type="entry name" value="Sec-1-like_dom3a"/>
</dbReference>
<reference evidence="3 4" key="1">
    <citation type="journal article" date="2021" name="Sci. Rep.">
        <title>The genome of the diatom Chaetoceros tenuissimus carries an ancient integrated fragment of an extant virus.</title>
        <authorList>
            <person name="Hongo Y."/>
            <person name="Kimura K."/>
            <person name="Takaki Y."/>
            <person name="Yoshida Y."/>
            <person name="Baba S."/>
            <person name="Kobayashi G."/>
            <person name="Nagasaki K."/>
            <person name="Hano T."/>
            <person name="Tomaru Y."/>
        </authorList>
    </citation>
    <scope>NUCLEOTIDE SEQUENCE [LARGE SCALE GENOMIC DNA]</scope>
    <source>
        <strain evidence="3 4">NIES-3715</strain>
    </source>
</reference>
<dbReference type="Gene3D" id="3.90.830.10">
    <property type="entry name" value="Syntaxin Binding Protein 1, Chain A, domain 2"/>
    <property type="match status" value="1"/>
</dbReference>
<dbReference type="InterPro" id="IPR027482">
    <property type="entry name" value="Sec1-like_dom2"/>
</dbReference>
<dbReference type="GO" id="GO:0016192">
    <property type="term" value="P:vesicle-mediated transport"/>
    <property type="evidence" value="ECO:0007669"/>
    <property type="project" value="InterPro"/>
</dbReference>
<keyword evidence="4" id="KW-1185">Reference proteome</keyword>
<evidence type="ECO:0000256" key="1">
    <source>
        <dbReference type="ARBA" id="ARBA00009884"/>
    </source>
</evidence>
<dbReference type="EMBL" id="BLLK01000058">
    <property type="protein sequence ID" value="GFH57478.1"/>
    <property type="molecule type" value="Genomic_DNA"/>
</dbReference>
<sequence>MSSETHSLKTSQLNAIHRMLSLNDTTKTPTVSSDGVYNYNDAPAGTSYNQWKILIYDAPCRSIISPLLSVSQLRSRGVTLHLLISTDREAIPDVPAVYFVEPTRANLQIIASDCSKRLYSKVHINFVSKLDRSLMEEFGKLMVQNGCLDMIASLHDQYLDFVCMEQCLFSLSNKKDSYAMINGSGVTDHAMEQYMNDIAYGLLSVMGTMGSVPIIRCARNGAPEMVARKLNQLIAEHPSSSHGYHGSKPLLVILDRNMDLITPIQHSSTYQALIDDLLTHNANRVEFTMNPEGGRRAQLKKFDLDADLDPFYSKHKFQPFPEAIEANGTELQDVTSREMAIRSKTGGESDPPSGDPNAKKQLEMHTSILQAVMNEVAARDVPQFFELEAALASGQYKNDSAKAKAEVLSLVTDPSKGNVEDKIRLLIVFCLATTVPGSDITMVSEKMAESLESKGLSVNEKQGGKNSSSGGHGTLTKEDRGKLDKGLKAVAYLKNLRSMQMIPSLSDAVGDDYVSKGGTSSDLLSSFMSRATNQASGLLAKATEKVSSMLGKIVKHHSTRVVENLCEMKPNTEDDEYLYLDPKIKGDVDVKLLRNMTRAPYREVITFVIGGGCYSEYQNLQMIANERRNVTYGSTELVSPCEFLGQLGKLS</sequence>
<dbReference type="InterPro" id="IPR001619">
    <property type="entry name" value="Sec1-like"/>
</dbReference>
<comment type="caution">
    <text evidence="3">The sequence shown here is derived from an EMBL/GenBank/DDBJ whole genome shotgun (WGS) entry which is preliminary data.</text>
</comment>